<accession>A0A9D7LTL0</accession>
<evidence type="ECO:0000313" key="3">
    <source>
        <dbReference type="EMBL" id="MBK8890938.1"/>
    </source>
</evidence>
<dbReference type="AlphaFoldDB" id="A0A9D7LTL0"/>
<dbReference type="Pfam" id="PF13588">
    <property type="entry name" value="HSDR_N_2"/>
    <property type="match status" value="1"/>
</dbReference>
<reference evidence="3" key="1">
    <citation type="submission" date="2020-10" db="EMBL/GenBank/DDBJ databases">
        <title>Connecting structure to function with the recovery of over 1000 high-quality activated sludge metagenome-assembled genomes encoding full-length rRNA genes using long-read sequencing.</title>
        <authorList>
            <person name="Singleton C.M."/>
            <person name="Petriglieri F."/>
            <person name="Kristensen J.M."/>
            <person name="Kirkegaard R.H."/>
            <person name="Michaelsen T.Y."/>
            <person name="Andersen M.H."/>
            <person name="Karst S.M."/>
            <person name="Dueholm M.S."/>
            <person name="Nielsen P.H."/>
            <person name="Albertsen M."/>
        </authorList>
    </citation>
    <scope>NUCLEOTIDE SEQUENCE</scope>
    <source>
        <strain evidence="3">OdNE_18-Q3-R46-58_BAT3C.305</strain>
    </source>
</reference>
<dbReference type="GO" id="GO:0005829">
    <property type="term" value="C:cytosol"/>
    <property type="evidence" value="ECO:0007669"/>
    <property type="project" value="TreeGrafter"/>
</dbReference>
<dbReference type="SMART" id="SM00487">
    <property type="entry name" value="DEXDc"/>
    <property type="match status" value="1"/>
</dbReference>
<evidence type="ECO:0000313" key="4">
    <source>
        <dbReference type="Proteomes" id="UP000808146"/>
    </source>
</evidence>
<dbReference type="Gene3D" id="3.40.50.300">
    <property type="entry name" value="P-loop containing nucleotide triphosphate hydrolases"/>
    <property type="match status" value="2"/>
</dbReference>
<dbReference type="InterPro" id="IPR027417">
    <property type="entry name" value="P-loop_NTPase"/>
</dbReference>
<keyword evidence="3" id="KW-0547">Nucleotide-binding</keyword>
<feature type="compositionally biased region" description="Acidic residues" evidence="1">
    <location>
        <begin position="612"/>
        <end position="621"/>
    </location>
</feature>
<evidence type="ECO:0000256" key="1">
    <source>
        <dbReference type="SAM" id="MobiDB-lite"/>
    </source>
</evidence>
<dbReference type="Pfam" id="PF04851">
    <property type="entry name" value="ResIII"/>
    <property type="match status" value="1"/>
</dbReference>
<dbReference type="SUPFAM" id="SSF52540">
    <property type="entry name" value="P-loop containing nucleoside triphosphate hydrolases"/>
    <property type="match status" value="2"/>
</dbReference>
<organism evidence="3 4">
    <name type="scientific">Candidatus Dechloromonas phosphorivorans</name>
    <dbReference type="NCBI Taxonomy" id="2899244"/>
    <lineage>
        <taxon>Bacteria</taxon>
        <taxon>Pseudomonadati</taxon>
        <taxon>Pseudomonadota</taxon>
        <taxon>Betaproteobacteria</taxon>
        <taxon>Rhodocyclales</taxon>
        <taxon>Azonexaceae</taxon>
        <taxon>Dechloromonas</taxon>
    </lineage>
</organism>
<dbReference type="NCBIfam" id="NF046051">
    <property type="entry name" value="restrict_EcoAI"/>
    <property type="match status" value="1"/>
</dbReference>
<name>A0A9D7LTL0_9RHOO</name>
<dbReference type="PROSITE" id="PS51192">
    <property type="entry name" value="HELICASE_ATP_BIND_1"/>
    <property type="match status" value="1"/>
</dbReference>
<gene>
    <name evidence="3" type="ORF">IPN75_11435</name>
</gene>
<feature type="compositionally biased region" description="Pro residues" evidence="1">
    <location>
        <begin position="625"/>
        <end position="636"/>
    </location>
</feature>
<protein>
    <submittedName>
        <fullName evidence="3">DEAD/DEAH box helicase family protein</fullName>
    </submittedName>
</protein>
<dbReference type="PANTHER" id="PTHR47396:SF1">
    <property type="entry name" value="ATP-DEPENDENT HELICASE IRC3-RELATED"/>
    <property type="match status" value="1"/>
</dbReference>
<dbReference type="InterPro" id="IPR006935">
    <property type="entry name" value="Helicase/UvrB_N"/>
</dbReference>
<dbReference type="Pfam" id="PF00271">
    <property type="entry name" value="Helicase_C"/>
    <property type="match status" value="1"/>
</dbReference>
<evidence type="ECO:0000259" key="2">
    <source>
        <dbReference type="PROSITE" id="PS51192"/>
    </source>
</evidence>
<dbReference type="CDD" id="cd18032">
    <property type="entry name" value="DEXHc_RE_I_III_res"/>
    <property type="match status" value="1"/>
</dbReference>
<keyword evidence="3" id="KW-0067">ATP-binding</keyword>
<keyword evidence="3" id="KW-0378">Hydrolase</keyword>
<dbReference type="Gene3D" id="3.90.1570.30">
    <property type="match status" value="1"/>
</dbReference>
<dbReference type="Proteomes" id="UP000808146">
    <property type="component" value="Unassembled WGS sequence"/>
</dbReference>
<dbReference type="GO" id="GO:0005524">
    <property type="term" value="F:ATP binding"/>
    <property type="evidence" value="ECO:0007669"/>
    <property type="project" value="InterPro"/>
</dbReference>
<comment type="caution">
    <text evidence="3">The sequence shown here is derived from an EMBL/GenBank/DDBJ whole genome shotgun (WGS) entry which is preliminary data.</text>
</comment>
<dbReference type="GO" id="GO:0006304">
    <property type="term" value="P:DNA modification"/>
    <property type="evidence" value="ECO:0007669"/>
    <property type="project" value="InterPro"/>
</dbReference>
<dbReference type="PANTHER" id="PTHR47396">
    <property type="entry name" value="TYPE I RESTRICTION ENZYME ECOKI R PROTEIN"/>
    <property type="match status" value="1"/>
</dbReference>
<dbReference type="Pfam" id="PF08463">
    <property type="entry name" value="EcoEI_R_C"/>
    <property type="match status" value="1"/>
</dbReference>
<proteinExistence type="predicted"/>
<keyword evidence="3" id="KW-0347">Helicase</keyword>
<dbReference type="GO" id="GO:0004386">
    <property type="term" value="F:helicase activity"/>
    <property type="evidence" value="ECO:0007669"/>
    <property type="project" value="UniProtKB-KW"/>
</dbReference>
<feature type="domain" description="Helicase ATP-binding" evidence="2">
    <location>
        <begin position="224"/>
        <end position="384"/>
    </location>
</feature>
<feature type="region of interest" description="Disordered" evidence="1">
    <location>
        <begin position="595"/>
        <end position="640"/>
    </location>
</feature>
<sequence>MPALALPSVEYRQQARRAASNRHSPVVRCTAHRCRRHHAAEPQVQNKKNLSERDICTQYIAPALRRAGWDFATQVREEVSFTRGRVIVRGKLHTRGKHKRADYVLYYAANLPIAVIEAKDNSHGIGDGMQQGLGYAETLEVPFAISSNGDGFLVHDRTGQHTPIEEELALDAFPSPEDLWRRYCTWKGIASPEKRGTVETPYYDDGSGKTPRYYQVNAINRTIEAIAKGQQRILLVMATGTGKTYTAFQIIWRLWKSKARKRILFLVDRNILADQARTNDFKPFGQAMTKIVNRQANKAFEIYLSLYQAVTGNEEEKNIYKQFSPDFFDLIVIDECHRGSAAEDSAWREILDYFAGATHIGLTATPKETKEVSNIHYFGEPVYTYSLRQGIDDGFLAPYKVVRIDIDKDLQGWRPSRGQTDKHGNLIEDRIYNQKDFDRSLVLEKRTELVARKITEFLKATDPFAKTIVFCEDIDHAERMRQALTNLNPERIAENRKYVMRITGDEQEGKAELDNFIDPESRYPVIATTSKLMTTGVDAQTCKLIVLDQRIQSMTEFKQIIGRGTRINEDYDKYWFTIMDFKKATELFADPAFDGDPVQIYEPAGDQTPVPPDEEPPEDEQVPPGGEPEPPLPPESPGEKRIKYVIGGEVTVYVVAERVQYYGPDGKLITESLKDYTRKAVRKEYASVDDFLRRWTSAERKKAVIDELEAQGVLLEALAEEVGKKQGKTFDPFDLICHVAFDRPPLSRKERAEQVRKRDVFARYGEQARAVLDALLDKYADTGIESIEDIKILTLDPFSRLGTAPELIKAFGGKPAYLKAVQELEQQLYG</sequence>
<dbReference type="CDD" id="cd18799">
    <property type="entry name" value="SF2_C_EcoAI-like"/>
    <property type="match status" value="1"/>
</dbReference>
<dbReference type="InterPro" id="IPR001650">
    <property type="entry name" value="Helicase_C-like"/>
</dbReference>
<dbReference type="GO" id="GO:0003677">
    <property type="term" value="F:DNA binding"/>
    <property type="evidence" value="ECO:0007669"/>
    <property type="project" value="InterPro"/>
</dbReference>
<dbReference type="InterPro" id="IPR050742">
    <property type="entry name" value="Helicase_Restrict-Modif_Enz"/>
</dbReference>
<dbReference type="InterPro" id="IPR029464">
    <property type="entry name" value="HSDR_N"/>
</dbReference>
<dbReference type="InterPro" id="IPR014001">
    <property type="entry name" value="Helicase_ATP-bd"/>
</dbReference>
<dbReference type="InterPro" id="IPR013670">
    <property type="entry name" value="EcoEI_R_C_dom"/>
</dbReference>
<dbReference type="EMBL" id="JADKBR010000015">
    <property type="protein sequence ID" value="MBK8890938.1"/>
    <property type="molecule type" value="Genomic_DNA"/>
</dbReference>
<dbReference type="GO" id="GO:0016787">
    <property type="term" value="F:hydrolase activity"/>
    <property type="evidence" value="ECO:0007669"/>
    <property type="project" value="InterPro"/>
</dbReference>